<keyword evidence="5 10" id="KW-0552">Olfaction</keyword>
<evidence type="ECO:0000256" key="10">
    <source>
        <dbReference type="RuleBase" id="RU351113"/>
    </source>
</evidence>
<feature type="transmembrane region" description="Helical" evidence="10">
    <location>
        <begin position="333"/>
        <end position="351"/>
    </location>
</feature>
<gene>
    <name evidence="11" type="ORF">LSTR_LSTR006602</name>
</gene>
<evidence type="ECO:0000313" key="11">
    <source>
        <dbReference type="EMBL" id="RZF39065.1"/>
    </source>
</evidence>
<dbReference type="STRING" id="195883.A0A482WZU5"/>
<dbReference type="GO" id="GO:0004984">
    <property type="term" value="F:olfactory receptor activity"/>
    <property type="evidence" value="ECO:0007669"/>
    <property type="project" value="InterPro"/>
</dbReference>
<dbReference type="EMBL" id="QKKF02020774">
    <property type="protein sequence ID" value="RZF39065.1"/>
    <property type="molecule type" value="Genomic_DNA"/>
</dbReference>
<comment type="caution">
    <text evidence="11">The sequence shown here is derived from an EMBL/GenBank/DDBJ whole genome shotgun (WGS) entry which is preliminary data.</text>
</comment>
<keyword evidence="2" id="KW-1003">Cell membrane</keyword>
<sequence length="458" mass="53814">MDHHSENHKTSDENNKERFISLQLKTLRYLCIWPLNSDNQIYYLLHKLSAIIRITIMILVSIGQFIQLFFMPNLGLLSSVIDVATLTTSAAFKWVFTIIHVKEFDKLNRVIFDKFLEVPLVGSKNSNMSMKSLLKYKDLLCTGYCVSGTLIMTLWAFTPLLNSFIKHDIILDKHNNASDQFLSPYHDLKMPVNSWLPFSPTWSPLYQIVFLIEYYTFIESAFVYGFQDCYFFTMLYCVSCQMDILCETMKNITINLSVERERRSGNFENLESSRRRVEIKELDGNEGTNEYTTVDKIQYDEVELHNILKQCIEHHTILLKFLRDYEKLSQTMIIVDFLHAIISLSFALLEITVSQNIIEYTKMLLFLVICIWHQFLNNHFGELIIQKQMSIADAAYDLPWVERSPQFKTSMKIMIMRSQQPVILNGLKMYFLCYKTFMEFTKALISYFMVLRTLQEGK</sequence>
<dbReference type="InParanoid" id="A0A482WZU5"/>
<name>A0A482WZU5_LAOST</name>
<keyword evidence="3 10" id="KW-0716">Sensory transduction</keyword>
<reference evidence="11 12" key="1">
    <citation type="journal article" date="2017" name="Gigascience">
        <title>Genome sequence of the small brown planthopper, Laodelphax striatellus.</title>
        <authorList>
            <person name="Zhu J."/>
            <person name="Jiang F."/>
            <person name="Wang X."/>
            <person name="Yang P."/>
            <person name="Bao Y."/>
            <person name="Zhao W."/>
            <person name="Wang W."/>
            <person name="Lu H."/>
            <person name="Wang Q."/>
            <person name="Cui N."/>
            <person name="Li J."/>
            <person name="Chen X."/>
            <person name="Luo L."/>
            <person name="Yu J."/>
            <person name="Kang L."/>
            <person name="Cui F."/>
        </authorList>
    </citation>
    <scope>NUCLEOTIDE SEQUENCE [LARGE SCALE GENOMIC DNA]</scope>
    <source>
        <strain evidence="11">Lst14</strain>
    </source>
</reference>
<dbReference type="OrthoDB" id="6629856at2759"/>
<evidence type="ECO:0000256" key="2">
    <source>
        <dbReference type="ARBA" id="ARBA00022475"/>
    </source>
</evidence>
<keyword evidence="7 10" id="KW-0472">Membrane</keyword>
<evidence type="ECO:0000256" key="4">
    <source>
        <dbReference type="ARBA" id="ARBA00022692"/>
    </source>
</evidence>
<feature type="transmembrane region" description="Helical" evidence="10">
    <location>
        <begin position="205"/>
        <end position="226"/>
    </location>
</feature>
<keyword evidence="4 10" id="KW-0812">Transmembrane</keyword>
<dbReference type="Proteomes" id="UP000291343">
    <property type="component" value="Unassembled WGS sequence"/>
</dbReference>
<evidence type="ECO:0000313" key="12">
    <source>
        <dbReference type="Proteomes" id="UP000291343"/>
    </source>
</evidence>
<comment type="similarity">
    <text evidence="10">Belongs to the insect chemoreceptor superfamily. Heteromeric odorant receptor channel (TC 1.A.69) family.</text>
</comment>
<comment type="subcellular location">
    <subcellularLocation>
        <location evidence="1 10">Cell membrane</location>
        <topology evidence="1 10">Multi-pass membrane protein</topology>
    </subcellularLocation>
</comment>
<feature type="transmembrane region" description="Helical" evidence="10">
    <location>
        <begin position="139"/>
        <end position="157"/>
    </location>
</feature>
<evidence type="ECO:0000256" key="7">
    <source>
        <dbReference type="ARBA" id="ARBA00023136"/>
    </source>
</evidence>
<comment type="caution">
    <text evidence="10">Lacks conserved residue(s) required for the propagation of feature annotation.</text>
</comment>
<accession>A0A482WZU5</accession>
<protein>
    <recommendedName>
        <fullName evidence="10">Odorant receptor</fullName>
    </recommendedName>
</protein>
<keyword evidence="12" id="KW-1185">Reference proteome</keyword>
<proteinExistence type="inferred from homology"/>
<evidence type="ECO:0000256" key="6">
    <source>
        <dbReference type="ARBA" id="ARBA00022989"/>
    </source>
</evidence>
<evidence type="ECO:0000256" key="3">
    <source>
        <dbReference type="ARBA" id="ARBA00022606"/>
    </source>
</evidence>
<feature type="transmembrane region" description="Helical" evidence="10">
    <location>
        <begin position="76"/>
        <end position="99"/>
    </location>
</feature>
<evidence type="ECO:0000256" key="5">
    <source>
        <dbReference type="ARBA" id="ARBA00022725"/>
    </source>
</evidence>
<dbReference type="GO" id="GO:0007165">
    <property type="term" value="P:signal transduction"/>
    <property type="evidence" value="ECO:0007669"/>
    <property type="project" value="UniProtKB-KW"/>
</dbReference>
<evidence type="ECO:0000256" key="1">
    <source>
        <dbReference type="ARBA" id="ARBA00004651"/>
    </source>
</evidence>
<dbReference type="SMR" id="A0A482WZU5"/>
<dbReference type="GO" id="GO:0005886">
    <property type="term" value="C:plasma membrane"/>
    <property type="evidence" value="ECO:0007669"/>
    <property type="project" value="UniProtKB-SubCell"/>
</dbReference>
<dbReference type="AlphaFoldDB" id="A0A482WZU5"/>
<feature type="transmembrane region" description="Helical" evidence="10">
    <location>
        <begin position="357"/>
        <end position="376"/>
    </location>
</feature>
<dbReference type="InterPro" id="IPR004117">
    <property type="entry name" value="7tm6_olfct_rcpt"/>
</dbReference>
<dbReference type="GO" id="GO:0005549">
    <property type="term" value="F:odorant binding"/>
    <property type="evidence" value="ECO:0007669"/>
    <property type="project" value="InterPro"/>
</dbReference>
<keyword evidence="6 10" id="KW-1133">Transmembrane helix</keyword>
<keyword evidence="8 10" id="KW-0675">Receptor</keyword>
<feature type="transmembrane region" description="Helical" evidence="10">
    <location>
        <begin position="50"/>
        <end position="70"/>
    </location>
</feature>
<dbReference type="Pfam" id="PF02949">
    <property type="entry name" value="7tm_6"/>
    <property type="match status" value="1"/>
</dbReference>
<evidence type="ECO:0000256" key="8">
    <source>
        <dbReference type="ARBA" id="ARBA00023170"/>
    </source>
</evidence>
<keyword evidence="9 10" id="KW-0807">Transducer</keyword>
<evidence type="ECO:0000256" key="9">
    <source>
        <dbReference type="ARBA" id="ARBA00023224"/>
    </source>
</evidence>
<organism evidence="11 12">
    <name type="scientific">Laodelphax striatellus</name>
    <name type="common">Small brown planthopper</name>
    <name type="synonym">Delphax striatella</name>
    <dbReference type="NCBI Taxonomy" id="195883"/>
    <lineage>
        <taxon>Eukaryota</taxon>
        <taxon>Metazoa</taxon>
        <taxon>Ecdysozoa</taxon>
        <taxon>Arthropoda</taxon>
        <taxon>Hexapoda</taxon>
        <taxon>Insecta</taxon>
        <taxon>Pterygota</taxon>
        <taxon>Neoptera</taxon>
        <taxon>Paraneoptera</taxon>
        <taxon>Hemiptera</taxon>
        <taxon>Auchenorrhyncha</taxon>
        <taxon>Fulgoroidea</taxon>
        <taxon>Delphacidae</taxon>
        <taxon>Criomorphinae</taxon>
        <taxon>Laodelphax</taxon>
    </lineage>
</organism>
<dbReference type="PANTHER" id="PTHR21137:SF35">
    <property type="entry name" value="ODORANT RECEPTOR 19A-RELATED"/>
    <property type="match status" value="1"/>
</dbReference>
<dbReference type="PANTHER" id="PTHR21137">
    <property type="entry name" value="ODORANT RECEPTOR"/>
    <property type="match status" value="1"/>
</dbReference>